<dbReference type="STRING" id="42256.RradSPS_2151"/>
<evidence type="ECO:0000313" key="2">
    <source>
        <dbReference type="EMBL" id="AHY47434.1"/>
    </source>
</evidence>
<organism evidence="2 4">
    <name type="scientific">Rubrobacter radiotolerans</name>
    <name type="common">Arthrobacter radiotolerans</name>
    <dbReference type="NCBI Taxonomy" id="42256"/>
    <lineage>
        <taxon>Bacteria</taxon>
        <taxon>Bacillati</taxon>
        <taxon>Actinomycetota</taxon>
        <taxon>Rubrobacteria</taxon>
        <taxon>Rubrobacterales</taxon>
        <taxon>Rubrobacteraceae</taxon>
        <taxon>Rubrobacter</taxon>
    </lineage>
</organism>
<keyword evidence="1" id="KW-0812">Transmembrane</keyword>
<dbReference type="EMBL" id="JAWXXX010000001">
    <property type="protein sequence ID" value="MDX5894837.1"/>
    <property type="molecule type" value="Genomic_DNA"/>
</dbReference>
<evidence type="ECO:0000313" key="3">
    <source>
        <dbReference type="EMBL" id="MDX5894837.1"/>
    </source>
</evidence>
<dbReference type="KEGG" id="rrd:RradSPS_2151"/>
<reference evidence="2 4" key="1">
    <citation type="submission" date="2014-03" db="EMBL/GenBank/DDBJ databases">
        <title>Complete genome sequence of the Radio-Resistant Rubrobacter radiotolerans RSPS-4.</title>
        <authorList>
            <person name="Egas C.C."/>
            <person name="Barroso C.C."/>
            <person name="Froufe H.J.C."/>
            <person name="Pacheco J.J."/>
            <person name="Albuquerque L.L."/>
            <person name="da Costa M.M.S."/>
        </authorList>
    </citation>
    <scope>NUCLEOTIDE SEQUENCE [LARGE SCALE GENOMIC DNA]</scope>
    <source>
        <strain evidence="2 4">RSPS-4</strain>
    </source>
</reference>
<feature type="transmembrane region" description="Helical" evidence="1">
    <location>
        <begin position="70"/>
        <end position="89"/>
    </location>
</feature>
<evidence type="ECO:0000313" key="4">
    <source>
        <dbReference type="Proteomes" id="UP000025229"/>
    </source>
</evidence>
<proteinExistence type="predicted"/>
<sequence>MGRSGGYRTIGAVVRDLGTLAGISGRATREVPEARLVVLARRRDRREVEATLPEAEFRALAAGLTRAQKLELGSAYLGVTAVSVLMGAVHLPTGVAVQLAVTLAVVVGLFLYTRRPRIVRQLVGLGLPQKVAERWQQSFDASSFALALLVAPDRSFDDAHDAFLADGAGGLREPLVFDRRPVL</sequence>
<gene>
    <name evidence="2" type="ORF">RradSPS_2151</name>
    <name evidence="3" type="ORF">SIL72_12485</name>
</gene>
<feature type="transmembrane region" description="Helical" evidence="1">
    <location>
        <begin position="95"/>
        <end position="112"/>
    </location>
</feature>
<reference evidence="3" key="2">
    <citation type="submission" date="2023-11" db="EMBL/GenBank/DDBJ databases">
        <title>MicrobeMod: A computational toolkit for identifying prokaryotic methylation and restriction-modification with nanopore sequencing.</title>
        <authorList>
            <person name="Crits-Christoph A."/>
            <person name="Kang S.C."/>
            <person name="Lee H."/>
            <person name="Ostrov N."/>
        </authorList>
    </citation>
    <scope>NUCLEOTIDE SEQUENCE</scope>
    <source>
        <strain evidence="3">ATCC 51242</strain>
    </source>
</reference>
<evidence type="ECO:0000256" key="1">
    <source>
        <dbReference type="SAM" id="Phobius"/>
    </source>
</evidence>
<keyword evidence="1" id="KW-0472">Membrane</keyword>
<accession>A0A023X5U2</accession>
<dbReference type="Proteomes" id="UP001281130">
    <property type="component" value="Unassembled WGS sequence"/>
</dbReference>
<name>A0A023X5U2_RUBRA</name>
<dbReference type="Proteomes" id="UP000025229">
    <property type="component" value="Chromosome"/>
</dbReference>
<dbReference type="HOGENOM" id="CLU_1474150_0_0_11"/>
<dbReference type="OrthoDB" id="5244165at2"/>
<keyword evidence="4" id="KW-1185">Reference proteome</keyword>
<dbReference type="RefSeq" id="WP_038682626.1">
    <property type="nucleotide sequence ID" value="NZ_CP007514.1"/>
</dbReference>
<dbReference type="EMBL" id="CP007514">
    <property type="protein sequence ID" value="AHY47434.1"/>
    <property type="molecule type" value="Genomic_DNA"/>
</dbReference>
<dbReference type="AlphaFoldDB" id="A0A023X5U2"/>
<keyword evidence="1" id="KW-1133">Transmembrane helix</keyword>
<protein>
    <submittedName>
        <fullName evidence="2">Uncharacterized protein</fullName>
    </submittedName>
</protein>